<dbReference type="Proteomes" id="UP001369815">
    <property type="component" value="Unassembled WGS sequence"/>
</dbReference>
<comment type="similarity">
    <text evidence="4">Belongs to the gamma-BBH/TMLD family.</text>
</comment>
<evidence type="ECO:0000256" key="9">
    <source>
        <dbReference type="ARBA" id="ARBA00023002"/>
    </source>
</evidence>
<reference evidence="18 19" key="1">
    <citation type="journal article" date="2024" name="Front Chem Biol">
        <title>Unveiling the potential of Daldinia eschscholtzii MFLUCC 19-0629 through bioactivity and bioinformatics studies for enhanced sustainable agriculture production.</title>
        <authorList>
            <person name="Brooks S."/>
            <person name="Weaver J.A."/>
            <person name="Klomchit A."/>
            <person name="Alharthi S.A."/>
            <person name="Onlamun T."/>
            <person name="Nurani R."/>
            <person name="Vong T.K."/>
            <person name="Alberti F."/>
            <person name="Greco C."/>
        </authorList>
    </citation>
    <scope>NUCLEOTIDE SEQUENCE [LARGE SCALE GENOMIC DNA]</scope>
    <source>
        <strain evidence="18">MFLUCC 19-0629</strain>
    </source>
</reference>
<dbReference type="InterPro" id="IPR050411">
    <property type="entry name" value="AlphaKG_dependent_hydroxylases"/>
</dbReference>
<dbReference type="EMBL" id="JBANMG010000006">
    <property type="protein sequence ID" value="KAK6951825.1"/>
    <property type="molecule type" value="Genomic_DNA"/>
</dbReference>
<name>A0AAX6MGT7_9PEZI</name>
<dbReference type="Gene3D" id="3.30.2020.30">
    <property type="match status" value="1"/>
</dbReference>
<dbReference type="SUPFAM" id="SSF51197">
    <property type="entry name" value="Clavaminate synthase-like"/>
    <property type="match status" value="1"/>
</dbReference>
<feature type="domain" description="Gamma-butyrobetaine hydroxylase-like N-terminal" evidence="17">
    <location>
        <begin position="2"/>
        <end position="44"/>
    </location>
</feature>
<comment type="caution">
    <text evidence="18">The sequence shown here is derived from an EMBL/GenBank/DDBJ whole genome shotgun (WGS) entry which is preliminary data.</text>
</comment>
<dbReference type="PANTHER" id="PTHR10696">
    <property type="entry name" value="GAMMA-BUTYROBETAINE HYDROXYLASE-RELATED"/>
    <property type="match status" value="1"/>
</dbReference>
<accession>A0AAX6MGT7</accession>
<evidence type="ECO:0000256" key="10">
    <source>
        <dbReference type="ARBA" id="ARBA00023004"/>
    </source>
</evidence>
<dbReference type="GO" id="GO:0050353">
    <property type="term" value="F:trimethyllysine dioxygenase activity"/>
    <property type="evidence" value="ECO:0007669"/>
    <property type="project" value="UniProtKB-EC"/>
</dbReference>
<evidence type="ECO:0000256" key="15">
    <source>
        <dbReference type="ARBA" id="ARBA00049334"/>
    </source>
</evidence>
<evidence type="ECO:0000259" key="16">
    <source>
        <dbReference type="Pfam" id="PF02668"/>
    </source>
</evidence>
<evidence type="ECO:0000256" key="14">
    <source>
        <dbReference type="ARBA" id="ARBA00046008"/>
    </source>
</evidence>
<protein>
    <recommendedName>
        <fullName evidence="5">trimethyllysine dioxygenase</fullName>
        <ecNumber evidence="5">1.14.11.8</ecNumber>
    </recommendedName>
    <alternativeName>
        <fullName evidence="12">Epsilon-trimethyllysine 2-oxoglutarate dioxygenase</fullName>
    </alternativeName>
    <alternativeName>
        <fullName evidence="11">TML hydroxylase</fullName>
    </alternativeName>
    <alternativeName>
        <fullName evidence="13">TML-alpha-ketoglutarate dioxygenase</fullName>
    </alternativeName>
</protein>
<evidence type="ECO:0000256" key="3">
    <source>
        <dbReference type="ARBA" id="ARBA00005022"/>
    </source>
</evidence>
<comment type="pathway">
    <text evidence="3">Amine and polyamine biosynthesis; carnitine biosynthesis.</text>
</comment>
<keyword evidence="9" id="KW-0560">Oxidoreductase</keyword>
<dbReference type="EC" id="1.14.11.8" evidence="5"/>
<dbReference type="InterPro" id="IPR038492">
    <property type="entry name" value="GBBH-like_N_sf"/>
</dbReference>
<keyword evidence="19" id="KW-1185">Reference proteome</keyword>
<comment type="function">
    <text evidence="14">Converts trimethyllysine (TML) into hydroxytrimethyllysine (HTML).</text>
</comment>
<evidence type="ECO:0000256" key="1">
    <source>
        <dbReference type="ARBA" id="ARBA00001954"/>
    </source>
</evidence>
<keyword evidence="8" id="KW-0223">Dioxygenase</keyword>
<dbReference type="Gene3D" id="3.60.130.10">
    <property type="entry name" value="Clavaminate synthase-like"/>
    <property type="match status" value="1"/>
</dbReference>
<evidence type="ECO:0000256" key="4">
    <source>
        <dbReference type="ARBA" id="ARBA00008654"/>
    </source>
</evidence>
<dbReference type="GO" id="GO:0005739">
    <property type="term" value="C:mitochondrion"/>
    <property type="evidence" value="ECO:0007669"/>
    <property type="project" value="TreeGrafter"/>
</dbReference>
<comment type="cofactor">
    <cofactor evidence="2">
        <name>L-ascorbate</name>
        <dbReference type="ChEBI" id="CHEBI:38290"/>
    </cofactor>
</comment>
<evidence type="ECO:0000313" key="19">
    <source>
        <dbReference type="Proteomes" id="UP001369815"/>
    </source>
</evidence>
<evidence type="ECO:0000256" key="13">
    <source>
        <dbReference type="ARBA" id="ARBA00032283"/>
    </source>
</evidence>
<dbReference type="InterPro" id="IPR003819">
    <property type="entry name" value="TauD/TfdA-like"/>
</dbReference>
<keyword evidence="7" id="KW-0124">Carnitine biosynthesis</keyword>
<dbReference type="AlphaFoldDB" id="A0AAX6MGT7"/>
<comment type="catalytic activity">
    <reaction evidence="15">
        <text>N(6),N(6),N(6)-trimethyl-L-lysine + 2-oxoglutarate + O2 = (3S)-3-hydroxy-N(6),N(6),N(6)-trimethyl-L-lysine + succinate + CO2</text>
        <dbReference type="Rhea" id="RHEA:14181"/>
        <dbReference type="ChEBI" id="CHEBI:15379"/>
        <dbReference type="ChEBI" id="CHEBI:16526"/>
        <dbReference type="ChEBI" id="CHEBI:16810"/>
        <dbReference type="ChEBI" id="CHEBI:30031"/>
        <dbReference type="ChEBI" id="CHEBI:58100"/>
        <dbReference type="ChEBI" id="CHEBI:141499"/>
        <dbReference type="EC" id="1.14.11.8"/>
    </reaction>
</comment>
<dbReference type="Pfam" id="PF02668">
    <property type="entry name" value="TauD"/>
    <property type="match status" value="1"/>
</dbReference>
<keyword evidence="6" id="KW-0479">Metal-binding</keyword>
<organism evidence="18 19">
    <name type="scientific">Daldinia eschscholtzii</name>
    <dbReference type="NCBI Taxonomy" id="292717"/>
    <lineage>
        <taxon>Eukaryota</taxon>
        <taxon>Fungi</taxon>
        <taxon>Dikarya</taxon>
        <taxon>Ascomycota</taxon>
        <taxon>Pezizomycotina</taxon>
        <taxon>Sordariomycetes</taxon>
        <taxon>Xylariomycetidae</taxon>
        <taxon>Xylariales</taxon>
        <taxon>Hypoxylaceae</taxon>
        <taxon>Daldinia</taxon>
    </lineage>
</organism>
<dbReference type="GO" id="GO:0046872">
    <property type="term" value="F:metal ion binding"/>
    <property type="evidence" value="ECO:0007669"/>
    <property type="project" value="UniProtKB-KW"/>
</dbReference>
<evidence type="ECO:0000256" key="2">
    <source>
        <dbReference type="ARBA" id="ARBA00001961"/>
    </source>
</evidence>
<evidence type="ECO:0000313" key="18">
    <source>
        <dbReference type="EMBL" id="KAK6951825.1"/>
    </source>
</evidence>
<dbReference type="CDD" id="cd00250">
    <property type="entry name" value="CAS_like"/>
    <property type="match status" value="1"/>
</dbReference>
<proteinExistence type="inferred from homology"/>
<feature type="domain" description="TauD/TfdA-like" evidence="16">
    <location>
        <begin position="77"/>
        <end position="304"/>
    </location>
</feature>
<evidence type="ECO:0000256" key="11">
    <source>
        <dbReference type="ARBA" id="ARBA00030363"/>
    </source>
</evidence>
<gene>
    <name evidence="18" type="ORF">Daesc_006350</name>
</gene>
<evidence type="ECO:0000256" key="5">
    <source>
        <dbReference type="ARBA" id="ARBA00012267"/>
    </source>
</evidence>
<dbReference type="PANTHER" id="PTHR10696:SF51">
    <property type="entry name" value="TRIMETHYLLYSINE DIOXYGENASE, MITOCHONDRIAL"/>
    <property type="match status" value="1"/>
</dbReference>
<evidence type="ECO:0000256" key="8">
    <source>
        <dbReference type="ARBA" id="ARBA00022964"/>
    </source>
</evidence>
<evidence type="ECO:0000256" key="12">
    <source>
        <dbReference type="ARBA" id="ARBA00031778"/>
    </source>
</evidence>
<evidence type="ECO:0000256" key="6">
    <source>
        <dbReference type="ARBA" id="ARBA00022723"/>
    </source>
</evidence>
<evidence type="ECO:0000256" key="7">
    <source>
        <dbReference type="ARBA" id="ARBA00022873"/>
    </source>
</evidence>
<keyword evidence="10" id="KW-0408">Iron</keyword>
<dbReference type="Pfam" id="PF06155">
    <property type="entry name" value="GBBH-like_N"/>
    <property type="match status" value="1"/>
</dbReference>
<dbReference type="InterPro" id="IPR010376">
    <property type="entry name" value="GBBH-like_N"/>
</dbReference>
<dbReference type="InterPro" id="IPR042098">
    <property type="entry name" value="TauD-like_sf"/>
</dbReference>
<evidence type="ECO:0000259" key="17">
    <source>
        <dbReference type="Pfam" id="PF06155"/>
    </source>
</evidence>
<sequence>MQRNFNTFDIPEDIEPSHIKADHNGVKIQWSGDAHESFYPWDFLEFYLNSDKRTPEPIELEYFGAQGPQGSRTWPPSLKYGEFSANETEAVGRLTNYIRRNGFAFVTGVPIDSAEPTEKLLEKIAFIRQTHYGGFYDFIPDLALADTAYTNIALGAHTDTTYFTDPAGLQAFHLLSHTNPSSESSPAANLGGQSLLVDGFHAADILKKEDPKSFQVLSQVKLPWHASGNKGITISPDKLYPVLEVDEATGKMHRVRWNNDDRGVVPFDSEHSPTEWYRAARKWHDILRRESIEYWFQLKPGNLLGEST</sequence>
<comment type="cofactor">
    <cofactor evidence="1">
        <name>Fe(2+)</name>
        <dbReference type="ChEBI" id="CHEBI:29033"/>
    </cofactor>
</comment>
<dbReference type="GO" id="GO:0045329">
    <property type="term" value="P:carnitine biosynthetic process"/>
    <property type="evidence" value="ECO:0007669"/>
    <property type="project" value="UniProtKB-KW"/>
</dbReference>